<dbReference type="SUPFAM" id="SSF56300">
    <property type="entry name" value="Metallo-dependent phosphatases"/>
    <property type="match status" value="1"/>
</dbReference>
<dbReference type="Gene3D" id="2.60.220.30">
    <property type="match status" value="1"/>
</dbReference>
<feature type="chain" id="PRO_5047533077" evidence="2">
    <location>
        <begin position="30"/>
        <end position="1816"/>
    </location>
</feature>
<dbReference type="PROSITE" id="PS51272">
    <property type="entry name" value="SLH"/>
    <property type="match status" value="3"/>
</dbReference>
<evidence type="ECO:0000313" key="5">
    <source>
        <dbReference type="EMBL" id="MDR6554653.1"/>
    </source>
</evidence>
<dbReference type="InterPro" id="IPR004843">
    <property type="entry name" value="Calcineurin-like_PHP"/>
</dbReference>
<keyword evidence="2" id="KW-0732">Signal</keyword>
<keyword evidence="6" id="KW-1185">Reference proteome</keyword>
<dbReference type="PANTHER" id="PTHR43143">
    <property type="entry name" value="METALLOPHOSPHOESTERASE, CALCINEURIN SUPERFAMILY"/>
    <property type="match status" value="1"/>
</dbReference>
<evidence type="ECO:0000259" key="3">
    <source>
        <dbReference type="PROSITE" id="PS51272"/>
    </source>
</evidence>
<dbReference type="InterPro" id="IPR029052">
    <property type="entry name" value="Metallo-depent_PP-like"/>
</dbReference>
<dbReference type="EMBL" id="JAVDSB010000018">
    <property type="protein sequence ID" value="MDR6554653.1"/>
    <property type="molecule type" value="Genomic_DNA"/>
</dbReference>
<feature type="signal peptide" evidence="2">
    <location>
        <begin position="1"/>
        <end position="29"/>
    </location>
</feature>
<gene>
    <name evidence="5" type="ORF">J2736_005883</name>
</gene>
<evidence type="ECO:0000256" key="1">
    <source>
        <dbReference type="SAM" id="MobiDB-lite"/>
    </source>
</evidence>
<dbReference type="SUPFAM" id="SSF74853">
    <property type="entry name" value="Lamin A/C globular tail domain"/>
    <property type="match status" value="1"/>
</dbReference>
<dbReference type="Gene3D" id="3.60.21.10">
    <property type="match status" value="1"/>
</dbReference>
<evidence type="ECO:0000256" key="2">
    <source>
        <dbReference type="SAM" id="SignalP"/>
    </source>
</evidence>
<reference evidence="5 6" key="1">
    <citation type="submission" date="2023-07" db="EMBL/GenBank/DDBJ databases">
        <title>Sorghum-associated microbial communities from plants grown in Nebraska, USA.</title>
        <authorList>
            <person name="Schachtman D."/>
        </authorList>
    </citation>
    <scope>NUCLEOTIDE SEQUENCE [LARGE SCALE GENOMIC DNA]</scope>
    <source>
        <strain evidence="5 6">CC258</strain>
    </source>
</reference>
<evidence type="ECO:0000313" key="6">
    <source>
        <dbReference type="Proteomes" id="UP001267290"/>
    </source>
</evidence>
<sequence>MYKKGLKRLVSGVTVFGMMFGMLAPMAVAADNGVQVSAVDYSKVPKLLITELVPDTANVGGADAYEFIEVYNNSNKEIDFKDYNLVYRNAGVDTVWPGMHNDTTPYATMKIPAQSTITLWVTNTQNGTKTVADFNTNFGTNLKEYVNLYSVAGNDGMANTSARGLVIQEKTGTDISIASYQTSAVSGVAKPDKGIFYRYPSDGTKNMAMYSVGEYAATPGVLDTTQVPTIPRMYSEPPVINHTPVTQADQRVDLTLLTQIANPEQNESVSAAVYYKTGPQTWYDSVPMTVLGNTQYQATIPKDKLTDTPLNYYIQADDGFSTVRSNVYSANVALQPTDFTKVPPLLITELVPDSTGTTDEYEFIEVYNNSDKPVNYKDYQLLYRYTGTATPDLIWPADKEDIVIPSKGTLVFWVINASNVNKTAADFNKNYNTTGLVEGTNLVRIRNDGMANSASRGIIVATNTGIEVSSANYVAGDSGLNMGILYKYPRDGKSTMTKYSTTVALGTPGTVDPLQVPVQTVILTPDTIKPVITDLTKEISIEQSNDLEMIADFKDETSLKTAALYYKTEKQSTFTKKLLKESFADTLYHNTIFSPELIGNAYVDYYFVSSDGQNETTTATKRIAITGGSDHSALRLNFKDGDIVAGSKVVKGTGQGLGADDLKLAIDGKDVSSSTYHAVEHNAYFAFEVTGVNYYFKNAVTQGKDILYTFQDTVDSYTTLSTPISADRLMEGSNIFSIRAGSKASPFDTNELENKDNFDVKNVRLVFDDGTIIYDPKYNVPSKVIGMGDSSNKAPVVDFNFTVPAGLLASKAYEWKTPTTNDGEHQITVSNAIAGSFTAKVIVDNSAPTIAPSIEDGKTYRGPFTLDAIVNDELAQVEKVEATLDKQPITLPLATSSAQLPGGKHVFKVKATDKVGNVSEKTINFEVPNENPAQPVLVSPTQGAAGMNSDTELKVQVSDPMNDDMKVSFYGGFKYDASTPGQFTGYRNAADTEPPKQEKPDGEKPFAPEDYEKVSKVDGNYLIDDSDEKFPYQRFEVSLDPAIQSSDKVEINWKGKSLDGRKVTLYAWSPSKQSWSPLKTVIATGETNFELKAVVAAGDYANKGKIQVMVQDQIAVVQNNQPAETTDYDFSFVWMSDTQYYSKGYPHIYQQMVKWIADHKEDNKIKYVIHTGDIVDNADQEYQWVEADKDMKVLEKAGIPYGVLAGNHDVGHQDNDYSYYSKWFGEDRFKNQTTYGESYDNNRGHYDLVSSNGNDFIIIYMGWGYGDKEIDWINGVLKEFPNRKAILNFHEFMLVSNNRAPMAEKVFERVIIPNKNVIAALSGHYHDAQLKIDEMDDNNDGIKDRKVFQMLADYQGAPEGGLGYMRLMQFDLAHDKINMKTYSPYLDDYNFYDPIEKPGKDEFSLDLGKLGLQPVTKRVATDYIGVNVYTDKKIGSVDGVKSGQEVSVVWHGLASSTSYQWYTVAEDVYEGRSQSDIWKFTTLGEDSDSSGGSGGPSVPSNNTEATIPVNGGTATLDGVQIVIPDGAVTSKIKVTVKKLSDAASLPVATTSKLVSAVYEILKDTAGEFNKAIQVTLPFEVSKVDLNQSDVSLYWFNETTRTWVQLDNIVVDKVKGTVTGSVTHFTKFAVIATPKEEGKPGSDGANLTDIKGHWAEASIRELIGQGAINGYPDSTFKPEGRITRAEFVSIVVKFLKLSDQGGKAFSDTTNHWAKDAIATAAANGIISGYTDTTFGPDDTITREQMAVILVRAAHMTDKGTVGTQFTDNSTISEWAQEAVGVLTSKGLLNGYQDGTLKPQGISTRAEASAIILRTLKK</sequence>
<dbReference type="InterPro" id="IPR036415">
    <property type="entry name" value="Lamin_tail_dom_sf"/>
</dbReference>
<feature type="region of interest" description="Disordered" evidence="1">
    <location>
        <begin position="984"/>
        <end position="1008"/>
    </location>
</feature>
<feature type="compositionally biased region" description="Basic and acidic residues" evidence="1">
    <location>
        <begin position="993"/>
        <end position="1008"/>
    </location>
</feature>
<dbReference type="Pfam" id="PF00149">
    <property type="entry name" value="Metallophos"/>
    <property type="match status" value="1"/>
</dbReference>
<dbReference type="InterPro" id="IPR001322">
    <property type="entry name" value="Lamin_tail_dom"/>
</dbReference>
<feature type="domain" description="SLH" evidence="3">
    <location>
        <begin position="1764"/>
        <end position="1816"/>
    </location>
</feature>
<evidence type="ECO:0000259" key="4">
    <source>
        <dbReference type="PROSITE" id="PS51841"/>
    </source>
</evidence>
<feature type="domain" description="LTD" evidence="4">
    <location>
        <begin position="330"/>
        <end position="477"/>
    </location>
</feature>
<dbReference type="InterPro" id="IPR001119">
    <property type="entry name" value="SLH_dom"/>
</dbReference>
<dbReference type="RefSeq" id="WP_310502070.1">
    <property type="nucleotide sequence ID" value="NZ_JAVDSB010000018.1"/>
</dbReference>
<feature type="domain" description="SLH" evidence="3">
    <location>
        <begin position="1699"/>
        <end position="1762"/>
    </location>
</feature>
<dbReference type="Pfam" id="PF00932">
    <property type="entry name" value="LTD"/>
    <property type="match status" value="1"/>
</dbReference>
<dbReference type="Pfam" id="PF00395">
    <property type="entry name" value="SLH"/>
    <property type="match status" value="3"/>
</dbReference>
<dbReference type="PROSITE" id="PS51841">
    <property type="entry name" value="LTD"/>
    <property type="match status" value="2"/>
</dbReference>
<comment type="caution">
    <text evidence="5">The sequence shown here is derived from an EMBL/GenBank/DDBJ whole genome shotgun (WGS) entry which is preliminary data.</text>
</comment>
<feature type="region of interest" description="Disordered" evidence="1">
    <location>
        <begin position="1484"/>
        <end position="1509"/>
    </location>
</feature>
<proteinExistence type="predicted"/>
<protein>
    <submittedName>
        <fullName evidence="5">Phosphodiesterase</fullName>
    </submittedName>
</protein>
<organism evidence="5 6">
    <name type="scientific">Paenibacillus qinlingensis</name>
    <dbReference type="NCBI Taxonomy" id="1837343"/>
    <lineage>
        <taxon>Bacteria</taxon>
        <taxon>Bacillati</taxon>
        <taxon>Bacillota</taxon>
        <taxon>Bacilli</taxon>
        <taxon>Bacillales</taxon>
        <taxon>Paenibacillaceae</taxon>
        <taxon>Paenibacillus</taxon>
    </lineage>
</organism>
<feature type="domain" description="SLH" evidence="3">
    <location>
        <begin position="1641"/>
        <end position="1698"/>
    </location>
</feature>
<feature type="domain" description="LTD" evidence="4">
    <location>
        <begin position="34"/>
        <end position="182"/>
    </location>
</feature>
<dbReference type="PANTHER" id="PTHR43143:SF5">
    <property type="entry name" value="SECRETED PROTEIN"/>
    <property type="match status" value="1"/>
</dbReference>
<dbReference type="Proteomes" id="UP001267290">
    <property type="component" value="Unassembled WGS sequence"/>
</dbReference>
<accession>A0ABU1P4I4</accession>
<name>A0ABU1P4I4_9BACL</name>
<dbReference type="InterPro" id="IPR051918">
    <property type="entry name" value="STPP_CPPED1"/>
</dbReference>